<gene>
    <name evidence="2" type="ORF">g.16723</name>
</gene>
<accession>A0A1B6L559</accession>
<sequence length="212" mass="21850">MDPLEESNPCPNRPVDLIPPRLLRPVSDHGAIPSPNPSPRRRPRSASPCAVSPPGSPASSYATCPNSPESSYATCPNTSVSSNASCPSSPASSYRTCPGSPGSPRSPVGEGCPYTAPGHRMNRPPTPGQFFNFPDVPAPERSPDTSCAEQEPYTPDLSPIAGPSGVGTCPRTACRTSTPRSRSPASSGRRSPASSGRRSPASSGRRSPASSG</sequence>
<feature type="compositionally biased region" description="Polar residues" evidence="1">
    <location>
        <begin position="57"/>
        <end position="78"/>
    </location>
</feature>
<reference evidence="2" key="1">
    <citation type="submission" date="2015-11" db="EMBL/GenBank/DDBJ databases">
        <title>De novo transcriptome assembly of four potential Pierce s Disease insect vectors from Arizona vineyards.</title>
        <authorList>
            <person name="Tassone E.E."/>
        </authorList>
    </citation>
    <scope>NUCLEOTIDE SEQUENCE</scope>
</reference>
<dbReference type="EMBL" id="GEBQ01021129">
    <property type="protein sequence ID" value="JAT18848.1"/>
    <property type="molecule type" value="Transcribed_RNA"/>
</dbReference>
<feature type="compositionally biased region" description="Low complexity" evidence="1">
    <location>
        <begin position="79"/>
        <end position="111"/>
    </location>
</feature>
<proteinExistence type="predicted"/>
<organism evidence="2">
    <name type="scientific">Graphocephala atropunctata</name>
    <dbReference type="NCBI Taxonomy" id="36148"/>
    <lineage>
        <taxon>Eukaryota</taxon>
        <taxon>Metazoa</taxon>
        <taxon>Ecdysozoa</taxon>
        <taxon>Arthropoda</taxon>
        <taxon>Hexapoda</taxon>
        <taxon>Insecta</taxon>
        <taxon>Pterygota</taxon>
        <taxon>Neoptera</taxon>
        <taxon>Paraneoptera</taxon>
        <taxon>Hemiptera</taxon>
        <taxon>Auchenorrhyncha</taxon>
        <taxon>Membracoidea</taxon>
        <taxon>Cicadellidae</taxon>
        <taxon>Cicadellinae</taxon>
        <taxon>Cicadellini</taxon>
        <taxon>Graphocephala</taxon>
    </lineage>
</organism>
<name>A0A1B6L559_9HEMI</name>
<feature type="non-terminal residue" evidence="2">
    <location>
        <position position="212"/>
    </location>
</feature>
<dbReference type="AlphaFoldDB" id="A0A1B6L559"/>
<feature type="compositionally biased region" description="Low complexity" evidence="1">
    <location>
        <begin position="168"/>
        <end position="212"/>
    </location>
</feature>
<evidence type="ECO:0000313" key="2">
    <source>
        <dbReference type="EMBL" id="JAT18848.1"/>
    </source>
</evidence>
<feature type="region of interest" description="Disordered" evidence="1">
    <location>
        <begin position="1"/>
        <end position="212"/>
    </location>
</feature>
<evidence type="ECO:0000256" key="1">
    <source>
        <dbReference type="SAM" id="MobiDB-lite"/>
    </source>
</evidence>
<protein>
    <submittedName>
        <fullName evidence="2">Uncharacterized protein</fullName>
    </submittedName>
</protein>